<name>A0A9N8DDI0_9STRA</name>
<keyword evidence="2" id="KW-1185">Reference proteome</keyword>
<comment type="caution">
    <text evidence="1">The sequence shown here is derived from an EMBL/GenBank/DDBJ whole genome shotgun (WGS) entry which is preliminary data.</text>
</comment>
<protein>
    <submittedName>
        <fullName evidence="1">Uncharacterized protein</fullName>
    </submittedName>
</protein>
<evidence type="ECO:0000313" key="2">
    <source>
        <dbReference type="Proteomes" id="UP001153069"/>
    </source>
</evidence>
<reference evidence="1" key="1">
    <citation type="submission" date="2020-06" db="EMBL/GenBank/DDBJ databases">
        <authorList>
            <consortium name="Plant Systems Biology data submission"/>
        </authorList>
    </citation>
    <scope>NUCLEOTIDE SEQUENCE</scope>
    <source>
        <strain evidence="1">D6</strain>
    </source>
</reference>
<dbReference type="EMBL" id="CAICTM010000044">
    <property type="protein sequence ID" value="CAB9498721.1"/>
    <property type="molecule type" value="Genomic_DNA"/>
</dbReference>
<dbReference type="Proteomes" id="UP001153069">
    <property type="component" value="Unassembled WGS sequence"/>
</dbReference>
<dbReference type="AlphaFoldDB" id="A0A9N8DDI0"/>
<sequence length="188" mass="21102">MQEEVDVEWPDCYICIIASSGTGKTQLAATASLTFEGAKTIYLNMGQDSDQSFCRPHDSKPLMETITKFIEMIDRKAITLSANGIAEWAKTQDKGHSTFVCLLYHLLTGKPFRRDDVKSVLKLRDLKAAIQGEKFLVFLDEVPPMGNDGRFKCALCLRDTLQYLGIAPILMMQYTALSLIRDSILDRV</sequence>
<accession>A0A9N8DDI0</accession>
<gene>
    <name evidence="1" type="ORF">SEMRO_44_G026451.1</name>
</gene>
<proteinExistence type="predicted"/>
<organism evidence="1 2">
    <name type="scientific">Seminavis robusta</name>
    <dbReference type="NCBI Taxonomy" id="568900"/>
    <lineage>
        <taxon>Eukaryota</taxon>
        <taxon>Sar</taxon>
        <taxon>Stramenopiles</taxon>
        <taxon>Ochrophyta</taxon>
        <taxon>Bacillariophyta</taxon>
        <taxon>Bacillariophyceae</taxon>
        <taxon>Bacillariophycidae</taxon>
        <taxon>Naviculales</taxon>
        <taxon>Naviculaceae</taxon>
        <taxon>Seminavis</taxon>
    </lineage>
</organism>
<evidence type="ECO:0000313" key="1">
    <source>
        <dbReference type="EMBL" id="CAB9498721.1"/>
    </source>
</evidence>